<dbReference type="EC" id="6.3.4.16" evidence="16"/>
<feature type="binding site" evidence="16">
    <location>
        <position position="822"/>
    </location>
    <ligand>
        <name>Mn(2+)</name>
        <dbReference type="ChEBI" id="CHEBI:29035"/>
        <label>3</label>
    </ligand>
</feature>
<evidence type="ECO:0000256" key="15">
    <source>
        <dbReference type="ARBA" id="ARBA00048816"/>
    </source>
</evidence>
<keyword evidence="12 16" id="KW-0665">Pyrimidine biosynthesis</keyword>
<dbReference type="GO" id="GO:0005524">
    <property type="term" value="F:ATP binding"/>
    <property type="evidence" value="ECO:0007669"/>
    <property type="project" value="UniProtKB-UniRule"/>
</dbReference>
<proteinExistence type="inferred from homology"/>
<dbReference type="SUPFAM" id="SSF52440">
    <property type="entry name" value="PreATP-grasp domain"/>
    <property type="match status" value="2"/>
</dbReference>
<feature type="binding site" evidence="16">
    <location>
        <position position="300"/>
    </location>
    <ligand>
        <name>Mg(2+)</name>
        <dbReference type="ChEBI" id="CHEBI:18420"/>
        <label>2</label>
    </ligand>
</feature>
<keyword evidence="10 16" id="KW-0067">ATP-binding</keyword>
<dbReference type="PANTHER" id="PTHR11405">
    <property type="entry name" value="CARBAMOYLTRANSFERASE FAMILY MEMBER"/>
    <property type="match status" value="1"/>
</dbReference>
<evidence type="ECO:0000256" key="12">
    <source>
        <dbReference type="ARBA" id="ARBA00022975"/>
    </source>
</evidence>
<dbReference type="Gene3D" id="3.30.470.20">
    <property type="entry name" value="ATP-grasp fold, B domain"/>
    <property type="match status" value="2"/>
</dbReference>
<feature type="binding site" evidence="16">
    <location>
        <position position="781"/>
    </location>
    <ligand>
        <name>ATP</name>
        <dbReference type="ChEBI" id="CHEBI:30616"/>
        <label>2</label>
    </ligand>
</feature>
<evidence type="ECO:0000313" key="18">
    <source>
        <dbReference type="EMBL" id="APH05935.1"/>
    </source>
</evidence>
<comment type="subunit">
    <text evidence="16">Composed of two chains; the small (or glutamine) chain promotes the hydrolysis of glutamine to ammonia, which is used by the large (or ammonia) chain to synthesize carbamoyl phosphate. Tetramer of heterodimers (alpha,beta)4.</text>
</comment>
<feature type="binding site" evidence="16">
    <location>
        <position position="834"/>
    </location>
    <ligand>
        <name>Mn(2+)</name>
        <dbReference type="ChEBI" id="CHEBI:29035"/>
        <label>4</label>
    </ligand>
</feature>
<feature type="binding site" evidence="16">
    <location>
        <position position="834"/>
    </location>
    <ligand>
        <name>ATP</name>
        <dbReference type="ChEBI" id="CHEBI:30616"/>
        <label>2</label>
    </ligand>
</feature>
<comment type="domain">
    <text evidence="16">The large subunit is composed of 2 ATP-grasp domains that are involved in binding the 2 ATP molecules needed for carbamoyl phosphate synthesis. The N-terminal ATP-grasp domain (referred to as the carboxyphosphate synthetic component) catalyzes the ATP-dependent phosphorylation of hydrogencarbonate to carboxyphosphate and the subsequent nucleophilic attack by ammonia to form a carbamate intermediate. The C-terminal ATP-grasp domain (referred to as the carbamoyl phosphate synthetic component) then catalyzes the phosphorylation of carbamate with the second ATP to form the end product carbamoyl phosphate. The reactive and unstable enzyme intermediates are sequentially channeled from one active site to the next through the interior of the protein over a distance of at least 96 A.</text>
</comment>
<feature type="binding site" evidence="16">
    <location>
        <position position="175"/>
    </location>
    <ligand>
        <name>ATP</name>
        <dbReference type="ChEBI" id="CHEBI:30616"/>
        <label>1</label>
    </ligand>
</feature>
<dbReference type="FunFam" id="3.30.470.20:FF:000001">
    <property type="entry name" value="Carbamoyl-phosphate synthase large chain"/>
    <property type="match status" value="1"/>
</dbReference>
<feature type="binding site" evidence="16">
    <location>
        <position position="284"/>
    </location>
    <ligand>
        <name>Mg(2+)</name>
        <dbReference type="ChEBI" id="CHEBI:18420"/>
        <label>1</label>
    </ligand>
</feature>
<evidence type="ECO:0000256" key="14">
    <source>
        <dbReference type="ARBA" id="ARBA00047359"/>
    </source>
</evidence>
<feature type="binding site" evidence="16">
    <location>
        <position position="129"/>
    </location>
    <ligand>
        <name>ATP</name>
        <dbReference type="ChEBI" id="CHEBI:30616"/>
        <label>1</label>
    </ligand>
</feature>
<dbReference type="InterPro" id="IPR011761">
    <property type="entry name" value="ATP-grasp"/>
</dbReference>
<feature type="binding site" evidence="16">
    <location>
        <position position="243"/>
    </location>
    <ligand>
        <name>ATP</name>
        <dbReference type="ChEBI" id="CHEBI:30616"/>
        <label>1</label>
    </ligand>
</feature>
<comment type="cofactor">
    <cofactor evidence="16">
        <name>Mg(2+)</name>
        <dbReference type="ChEBI" id="CHEBI:18420"/>
    </cofactor>
    <cofactor evidence="16">
        <name>Mn(2+)</name>
        <dbReference type="ChEBI" id="CHEBI:29035"/>
    </cofactor>
    <text evidence="16">Binds 4 Mg(2+) or Mn(2+) ions per subunit.</text>
</comment>
<dbReference type="GO" id="GO:0006541">
    <property type="term" value="P:glutamine metabolic process"/>
    <property type="evidence" value="ECO:0007669"/>
    <property type="project" value="TreeGrafter"/>
</dbReference>
<comment type="similarity">
    <text evidence="3 16">Belongs to the CarB family.</text>
</comment>
<comment type="catalytic activity">
    <reaction evidence="14 16">
        <text>hydrogencarbonate + NH4(+) + 2 ATP = carbamoyl phosphate + 2 ADP + phosphate + 2 H(+)</text>
        <dbReference type="Rhea" id="RHEA:18029"/>
        <dbReference type="ChEBI" id="CHEBI:15378"/>
        <dbReference type="ChEBI" id="CHEBI:17544"/>
        <dbReference type="ChEBI" id="CHEBI:28938"/>
        <dbReference type="ChEBI" id="CHEBI:30616"/>
        <dbReference type="ChEBI" id="CHEBI:43474"/>
        <dbReference type="ChEBI" id="CHEBI:58228"/>
        <dbReference type="ChEBI" id="CHEBI:456216"/>
        <dbReference type="EC" id="6.3.4.16"/>
    </reaction>
</comment>
<dbReference type="GO" id="GO:0004087">
    <property type="term" value="F:carbamoyl-phosphate synthase (ammonia) activity"/>
    <property type="evidence" value="ECO:0007669"/>
    <property type="project" value="UniProtKB-EC"/>
</dbReference>
<evidence type="ECO:0000256" key="1">
    <source>
        <dbReference type="ARBA" id="ARBA00001936"/>
    </source>
</evidence>
<feature type="binding site" evidence="16">
    <location>
        <position position="300"/>
    </location>
    <ligand>
        <name>Mn(2+)</name>
        <dbReference type="ChEBI" id="CHEBI:29035"/>
        <label>2</label>
    </ligand>
</feature>
<dbReference type="InterPro" id="IPR006275">
    <property type="entry name" value="CPSase_lsu"/>
</dbReference>
<dbReference type="InterPro" id="IPR005480">
    <property type="entry name" value="CPSase_lsu_oligo"/>
</dbReference>
<comment type="caution">
    <text evidence="16">Lacks conserved residue(s) required for the propagation of feature annotation.</text>
</comment>
<comment type="catalytic activity">
    <reaction evidence="15 16">
        <text>hydrogencarbonate + L-glutamine + 2 ATP + H2O = carbamoyl phosphate + L-glutamate + 2 ADP + phosphate + 2 H(+)</text>
        <dbReference type="Rhea" id="RHEA:18633"/>
        <dbReference type="ChEBI" id="CHEBI:15377"/>
        <dbReference type="ChEBI" id="CHEBI:15378"/>
        <dbReference type="ChEBI" id="CHEBI:17544"/>
        <dbReference type="ChEBI" id="CHEBI:29985"/>
        <dbReference type="ChEBI" id="CHEBI:30616"/>
        <dbReference type="ChEBI" id="CHEBI:43474"/>
        <dbReference type="ChEBI" id="CHEBI:58228"/>
        <dbReference type="ChEBI" id="CHEBI:58359"/>
        <dbReference type="ChEBI" id="CHEBI:456216"/>
        <dbReference type="EC" id="6.3.5.5"/>
    </reaction>
</comment>
<comment type="function">
    <text evidence="16">Large subunit of the glutamine-dependent carbamoyl phosphate synthetase (CPSase). CPSase catalyzes the formation of carbamoyl phosphate from the ammonia moiety of glutamine, carbonate, and phosphate donated by ATP, constituting the first step of 2 biosynthetic pathways, one leading to arginine and/or urea and the other to pyrimidine nucleotides. The large subunit (synthetase) binds the substrates ammonia (free or transferred from glutamine from the small subunit), hydrogencarbonate and ATP and carries out an ATP-coupled ligase reaction, activating hydrogencarbonate by forming carboxy phosphate which reacts with ammonia to form carbamoyl phosphate.</text>
</comment>
<dbReference type="PROSITE" id="PS50975">
    <property type="entry name" value="ATP_GRASP"/>
    <property type="match status" value="2"/>
</dbReference>
<dbReference type="InterPro" id="IPR005483">
    <property type="entry name" value="CPSase_dom"/>
</dbReference>
<dbReference type="InterPro" id="IPR016185">
    <property type="entry name" value="PreATP-grasp_dom_sf"/>
</dbReference>
<dbReference type="KEGG" id="bwh:A9C19_14985"/>
<comment type="pathway">
    <text evidence="2 16">Amino-acid biosynthesis; L-arginine biosynthesis; carbamoyl phosphate from bicarbonate: step 1/1.</text>
</comment>
<feature type="binding site" evidence="16">
    <location>
        <position position="754"/>
    </location>
    <ligand>
        <name>ATP</name>
        <dbReference type="ChEBI" id="CHEBI:30616"/>
        <label>2</label>
    </ligand>
</feature>
<dbReference type="InterPro" id="IPR036897">
    <property type="entry name" value="CarbamoylP_synth_lsu_oligo_sf"/>
</dbReference>
<dbReference type="SUPFAM" id="SSF56059">
    <property type="entry name" value="Glutathione synthetase ATP-binding domain-like"/>
    <property type="match status" value="2"/>
</dbReference>
<feature type="binding site" evidence="16">
    <location>
        <position position="284"/>
    </location>
    <ligand>
        <name>ATP</name>
        <dbReference type="ChEBI" id="CHEBI:30616"/>
        <label>1</label>
    </ligand>
</feature>
<evidence type="ECO:0000256" key="6">
    <source>
        <dbReference type="ARBA" id="ARBA00022605"/>
    </source>
</evidence>
<dbReference type="UniPathway" id="UPA00068">
    <property type="reaction ID" value="UER00171"/>
</dbReference>
<feature type="binding site" evidence="16">
    <location>
        <position position="242"/>
    </location>
    <ligand>
        <name>ATP</name>
        <dbReference type="ChEBI" id="CHEBI:30616"/>
        <label>1</label>
    </ligand>
</feature>
<evidence type="ECO:0000256" key="10">
    <source>
        <dbReference type="ARBA" id="ARBA00022840"/>
    </source>
</evidence>
<evidence type="ECO:0000256" key="16">
    <source>
        <dbReference type="HAMAP-Rule" id="MF_01210"/>
    </source>
</evidence>
<keyword evidence="9 16" id="KW-0547">Nucleotide-binding</keyword>
<feature type="binding site" evidence="16">
    <location>
        <position position="210"/>
    </location>
    <ligand>
        <name>ATP</name>
        <dbReference type="ChEBI" id="CHEBI:30616"/>
        <label>1</label>
    </ligand>
</feature>
<evidence type="ECO:0000313" key="19">
    <source>
        <dbReference type="Proteomes" id="UP000181936"/>
    </source>
</evidence>
<feature type="binding site" evidence="16">
    <location>
        <position position="215"/>
    </location>
    <ligand>
        <name>ATP</name>
        <dbReference type="ChEBI" id="CHEBI:30616"/>
        <label>1</label>
    </ligand>
</feature>
<feature type="binding site" evidence="16">
    <location>
        <position position="208"/>
    </location>
    <ligand>
        <name>ATP</name>
        <dbReference type="ChEBI" id="CHEBI:30616"/>
        <label>1</label>
    </ligand>
</feature>
<dbReference type="PRINTS" id="PR00098">
    <property type="entry name" value="CPSASE"/>
</dbReference>
<feature type="binding site" evidence="16">
    <location>
        <position position="834"/>
    </location>
    <ligand>
        <name>Mg(2+)</name>
        <dbReference type="ChEBI" id="CHEBI:18420"/>
        <label>3</label>
    </ligand>
</feature>
<feature type="binding site" evidence="16">
    <location>
        <position position="782"/>
    </location>
    <ligand>
        <name>ATP</name>
        <dbReference type="ChEBI" id="CHEBI:30616"/>
        <label>2</label>
    </ligand>
</feature>
<feature type="binding site" evidence="16">
    <location>
        <position position="169"/>
    </location>
    <ligand>
        <name>ATP</name>
        <dbReference type="ChEBI" id="CHEBI:30616"/>
        <label>1</label>
    </ligand>
</feature>
<name>A0A1L3MUB1_9BACI</name>
<dbReference type="NCBIfam" id="NF009455">
    <property type="entry name" value="PRK12815.1"/>
    <property type="match status" value="1"/>
</dbReference>
<feature type="region of interest" description="Allosteric domain" evidence="16">
    <location>
        <begin position="930"/>
        <end position="1029"/>
    </location>
</feature>
<feature type="binding site" evidence="16">
    <location>
        <position position="780"/>
    </location>
    <ligand>
        <name>ATP</name>
        <dbReference type="ChEBI" id="CHEBI:30616"/>
        <label>2</label>
    </ligand>
</feature>
<dbReference type="Proteomes" id="UP000181936">
    <property type="component" value="Chromosome"/>
</dbReference>
<dbReference type="PROSITE" id="PS00867">
    <property type="entry name" value="CPSASE_2"/>
    <property type="match status" value="2"/>
</dbReference>
<feature type="binding site" evidence="16">
    <location>
        <position position="748"/>
    </location>
    <ligand>
        <name>ATP</name>
        <dbReference type="ChEBI" id="CHEBI:30616"/>
        <label>2</label>
    </ligand>
</feature>
<dbReference type="FunFam" id="1.10.1030.10:FF:000002">
    <property type="entry name" value="Carbamoyl-phosphate synthase large chain"/>
    <property type="match status" value="1"/>
</dbReference>
<dbReference type="FunFam" id="3.40.50.20:FF:000001">
    <property type="entry name" value="Carbamoyl-phosphate synthase large chain"/>
    <property type="match status" value="2"/>
</dbReference>
<keyword evidence="4 16" id="KW-0055">Arginine biosynthesis</keyword>
<feature type="binding site" evidence="16">
    <location>
        <position position="836"/>
    </location>
    <ligand>
        <name>Mg(2+)</name>
        <dbReference type="ChEBI" id="CHEBI:18420"/>
        <label>4</label>
    </ligand>
</feature>
<feature type="binding site" evidence="16">
    <location>
        <position position="834"/>
    </location>
    <ligand>
        <name>Mg(2+)</name>
        <dbReference type="ChEBI" id="CHEBI:18420"/>
        <label>4</label>
    </ligand>
</feature>
<dbReference type="SMART" id="SM01209">
    <property type="entry name" value="GARS_A"/>
    <property type="match status" value="1"/>
</dbReference>
<keyword evidence="13" id="KW-0464">Manganese</keyword>
<dbReference type="InterPro" id="IPR058047">
    <property type="entry name" value="CPSase_preATP-grasp"/>
</dbReference>
<dbReference type="AlphaFoldDB" id="A0A1L3MUB1"/>
<feature type="domain" description="ATP-grasp" evidence="17">
    <location>
        <begin position="675"/>
        <end position="863"/>
    </location>
</feature>
<protein>
    <recommendedName>
        <fullName evidence="16">Carbamoyl phosphate synthase large chain</fullName>
        <ecNumber evidence="16">6.3.4.16</ecNumber>
        <ecNumber evidence="16">6.3.5.5</ecNumber>
    </recommendedName>
    <alternativeName>
        <fullName evidence="16">Carbamoyl phosphate synthetase ammonia chain</fullName>
    </alternativeName>
</protein>
<feature type="binding site" evidence="16">
    <location>
        <position position="298"/>
    </location>
    <ligand>
        <name>ATP</name>
        <dbReference type="ChEBI" id="CHEBI:30616"/>
        <label>1</label>
    </ligand>
</feature>
<evidence type="ECO:0000256" key="13">
    <source>
        <dbReference type="ARBA" id="ARBA00023211"/>
    </source>
</evidence>
<sequence length="1029" mass="114105">MSKNKSIKKIVVIGSGPIVIGQAAEFDYAGTQGCLALKEEGYTVVLVNNNPATIMTDEEFSDVLYFEPLTVESLTKIIEKEKPDGLLASLGGQTGLNLAMELHEAGVLEKYGVSLLGTSIESIRKGEDRNEFRQLMYDLNEPIPESAIVTTFDEAMDFAKKIGFPIIIRPAYTLGGKGGGIASNETEYHKLVKSGLHASPITQILVEKSIAGFKEVEYEMIRDHKGTCISVCNMENIDPVGVHTGDSIVVAPSQTLSDQEYHMLRSAAVKIVSALGVIGGCNIQLALDPNSKQYYVIEVNPRVSRSSALASKATGYPIAKIAAKLAVGYTLEELKNPLTMSTYASFEPSLDYVVVKFPRWPFDKFTKADRKLGTKMKATGEVMAIERNLEAAIQKACDSLELDNIGTHLPELVKLSTEEVIELMRVTDDRRFFAVMELIRRGVSLQEIHDITKMDYYFLSSFSHIVEMEGKIKTQFPLLFDVELMKKAKEKGFSDKTISTLIETPEKEIRKLRLGAGITASYKYVDTCAAEFEARTNYFYSTYFGENEQPALSNQKKILIIGSGPIRIGQGIEFDYSAVHGIKALKQLGYEAIMINNNPETVSTDFETADRLYFEPITLEHVLNVIDSEKIDSVIVQYGGQTAINLADQLESAGVKLLGTDTDTLDWLEDRDKFYHILDELHIPHAKGLTANDATEAVHGAQEIGYPILLRPSYVIGGKGMVVVQSEAELKELLATNTTMIYPILIDQFVQGIEGEIDLISDGEEAFIPTFIEHVEPAGVHSGDSLAILPSQHFSNHTKQVIKEYAKKLVKRLTYRGIMNIQFLLNRDDVFILEVNPRASRTAPVISKVTGIPIIKYATQLLCGRSLKEVNLQPLKETSIVAVKYPVFSSHALHDVDITVGPEMKATGEGMCVGGNLQEVYRKIFYKDLENVTSVYFDVIDEEAITKAKEAGLKVEVDHFDTWVEGDKGIFVSIDDRPNGKRNREQAIEKGMVLFTHMSTFYACLEATKLVDSSVSSMQELLQKEVVNQ</sequence>
<evidence type="ECO:0000256" key="5">
    <source>
        <dbReference type="ARBA" id="ARBA00022598"/>
    </source>
</evidence>
<keyword evidence="19" id="KW-1185">Reference proteome</keyword>
<feature type="binding site" evidence="16">
    <location>
        <position position="298"/>
    </location>
    <ligand>
        <name>Mg(2+)</name>
        <dbReference type="ChEBI" id="CHEBI:18420"/>
        <label>2</label>
    </ligand>
</feature>
<organism evidence="18 19">
    <name type="scientific">Bacillus weihaiensis</name>
    <dbReference type="NCBI Taxonomy" id="1547283"/>
    <lineage>
        <taxon>Bacteria</taxon>
        <taxon>Bacillati</taxon>
        <taxon>Bacillota</taxon>
        <taxon>Bacilli</taxon>
        <taxon>Bacillales</taxon>
        <taxon>Bacillaceae</taxon>
        <taxon>Bacillus</taxon>
    </lineage>
</organism>
<feature type="binding site" evidence="16">
    <location>
        <position position="834"/>
    </location>
    <ligand>
        <name>Mn(2+)</name>
        <dbReference type="ChEBI" id="CHEBI:29035"/>
        <label>3</label>
    </ligand>
</feature>
<dbReference type="PANTHER" id="PTHR11405:SF53">
    <property type="entry name" value="CARBAMOYL-PHOSPHATE SYNTHASE [AMMONIA], MITOCHONDRIAL"/>
    <property type="match status" value="1"/>
</dbReference>
<feature type="binding site" evidence="16">
    <location>
        <position position="779"/>
    </location>
    <ligand>
        <name>ATP</name>
        <dbReference type="ChEBI" id="CHEBI:30616"/>
        <label>2</label>
    </ligand>
</feature>
<dbReference type="EC" id="6.3.5.5" evidence="16"/>
<dbReference type="Pfam" id="PF25596">
    <property type="entry name" value="CPSase_L_D1"/>
    <property type="match status" value="2"/>
</dbReference>
<dbReference type="Gene3D" id="1.10.1030.10">
    <property type="entry name" value="Carbamoyl-phosphate synthetase, large subunit oligomerisation domain"/>
    <property type="match status" value="1"/>
</dbReference>
<feature type="binding site" evidence="16">
    <location>
        <position position="241"/>
    </location>
    <ligand>
        <name>ATP</name>
        <dbReference type="ChEBI" id="CHEBI:30616"/>
        <label>1</label>
    </ligand>
</feature>
<dbReference type="EMBL" id="CP016020">
    <property type="protein sequence ID" value="APH05935.1"/>
    <property type="molecule type" value="Genomic_DNA"/>
</dbReference>
<feature type="domain" description="ATP-grasp" evidence="17">
    <location>
        <begin position="133"/>
        <end position="327"/>
    </location>
</feature>
<dbReference type="GO" id="GO:0005737">
    <property type="term" value="C:cytoplasm"/>
    <property type="evidence" value="ECO:0007669"/>
    <property type="project" value="TreeGrafter"/>
</dbReference>
<evidence type="ECO:0000256" key="7">
    <source>
        <dbReference type="ARBA" id="ARBA00022723"/>
    </source>
</evidence>
<dbReference type="NCBIfam" id="TIGR01369">
    <property type="entry name" value="CPSaseII_lrg"/>
    <property type="match status" value="1"/>
</dbReference>
<gene>
    <name evidence="16" type="primary">carB</name>
    <name evidence="18" type="ORF">A9C19_14985</name>
</gene>
<reference evidence="18 19" key="1">
    <citation type="journal article" date="2016" name="Sci. Rep.">
        <title>Complete genome sequence and transcriptomic analysis of a novel marine strain Bacillus weihaiensis reveals the mechanism of brown algae degradation.</title>
        <authorList>
            <person name="Zhu Y."/>
            <person name="Chen P."/>
            <person name="Bao Y."/>
            <person name="Men Y."/>
            <person name="Zeng Y."/>
            <person name="Yang J."/>
            <person name="Sun J."/>
            <person name="Sun Y."/>
        </authorList>
    </citation>
    <scope>NUCLEOTIDE SEQUENCE [LARGE SCALE GENOMIC DNA]</scope>
    <source>
        <strain evidence="18 19">Alg07</strain>
    </source>
</reference>
<dbReference type="InterPro" id="IPR005479">
    <property type="entry name" value="CPAse_ATP-bd"/>
</dbReference>
<feature type="binding site" evidence="16">
    <location>
        <position position="836"/>
    </location>
    <ligand>
        <name>Mn(2+)</name>
        <dbReference type="ChEBI" id="CHEBI:29035"/>
        <label>4</label>
    </ligand>
</feature>
<dbReference type="NCBIfam" id="NF003671">
    <property type="entry name" value="PRK05294.1"/>
    <property type="match status" value="1"/>
</dbReference>
<dbReference type="GO" id="GO:0004088">
    <property type="term" value="F:carbamoyl-phosphate synthase (glutamine-hydrolyzing) activity"/>
    <property type="evidence" value="ECO:0007669"/>
    <property type="project" value="UniProtKB-UniRule"/>
</dbReference>
<dbReference type="SUPFAM" id="SSF48108">
    <property type="entry name" value="Carbamoyl phosphate synthetase, large subunit connection domain"/>
    <property type="match status" value="1"/>
</dbReference>
<feature type="binding site" evidence="16">
    <location>
        <position position="176"/>
    </location>
    <ligand>
        <name>ATP</name>
        <dbReference type="ChEBI" id="CHEBI:30616"/>
        <label>1</label>
    </ligand>
</feature>
<dbReference type="FunFam" id="3.30.470.20:FF:000026">
    <property type="entry name" value="Carbamoyl-phosphate synthase large chain"/>
    <property type="match status" value="1"/>
</dbReference>
<evidence type="ECO:0000259" key="17">
    <source>
        <dbReference type="PROSITE" id="PS50975"/>
    </source>
</evidence>
<evidence type="ECO:0000256" key="2">
    <source>
        <dbReference type="ARBA" id="ARBA00005077"/>
    </source>
</evidence>
<feature type="binding site" evidence="16">
    <location>
        <position position="298"/>
    </location>
    <ligand>
        <name>Mn(2+)</name>
        <dbReference type="ChEBI" id="CHEBI:29035"/>
        <label>1</label>
    </ligand>
</feature>
<comment type="cofactor">
    <cofactor evidence="1">
        <name>Mn(2+)</name>
        <dbReference type="ChEBI" id="CHEBI:29035"/>
    </cofactor>
</comment>
<evidence type="ECO:0000256" key="4">
    <source>
        <dbReference type="ARBA" id="ARBA00022571"/>
    </source>
</evidence>
<dbReference type="Pfam" id="PF02786">
    <property type="entry name" value="CPSase_L_D2"/>
    <property type="match status" value="2"/>
</dbReference>
<dbReference type="RefSeq" id="WP_072580732.1">
    <property type="nucleotide sequence ID" value="NZ_CP016020.1"/>
</dbReference>
<dbReference type="OrthoDB" id="9804197at2"/>
<dbReference type="PROSITE" id="PS00866">
    <property type="entry name" value="CPSASE_1"/>
    <property type="match status" value="2"/>
</dbReference>
<accession>A0A1L3MUB1</accession>
<keyword evidence="7" id="KW-0479">Metal-binding</keyword>
<evidence type="ECO:0000256" key="8">
    <source>
        <dbReference type="ARBA" id="ARBA00022737"/>
    </source>
</evidence>
<dbReference type="Pfam" id="PF02787">
    <property type="entry name" value="CPSase_L_D3"/>
    <property type="match status" value="1"/>
</dbReference>
<feature type="binding site" evidence="16">
    <location>
        <position position="298"/>
    </location>
    <ligand>
        <name>Mg(2+)</name>
        <dbReference type="ChEBI" id="CHEBI:18420"/>
        <label>1</label>
    </ligand>
</feature>
<feature type="binding site" evidence="16">
    <location>
        <position position="822"/>
    </location>
    <ligand>
        <name>ATP</name>
        <dbReference type="ChEBI" id="CHEBI:30616"/>
        <label>2</label>
    </ligand>
</feature>
<evidence type="ECO:0000256" key="11">
    <source>
        <dbReference type="ARBA" id="ARBA00022842"/>
    </source>
</evidence>
<dbReference type="UniPathway" id="UPA00070">
    <property type="reaction ID" value="UER00115"/>
</dbReference>
<feature type="binding site" evidence="16">
    <location>
        <position position="750"/>
    </location>
    <ligand>
        <name>ATP</name>
        <dbReference type="ChEBI" id="CHEBI:30616"/>
        <label>2</label>
    </ligand>
</feature>
<feature type="binding site" evidence="16">
    <location>
        <position position="284"/>
    </location>
    <ligand>
        <name>Mn(2+)</name>
        <dbReference type="ChEBI" id="CHEBI:29035"/>
        <label>1</label>
    </ligand>
</feature>
<evidence type="ECO:0000256" key="9">
    <source>
        <dbReference type="ARBA" id="ARBA00022741"/>
    </source>
</evidence>
<dbReference type="Gene3D" id="3.40.50.20">
    <property type="match status" value="2"/>
</dbReference>
<keyword evidence="8 16" id="KW-0677">Repeat</keyword>
<feature type="binding site" evidence="16">
    <location>
        <position position="822"/>
    </location>
    <ligand>
        <name>Mg(2+)</name>
        <dbReference type="ChEBI" id="CHEBI:18420"/>
        <label>3</label>
    </ligand>
</feature>
<dbReference type="SMART" id="SM01096">
    <property type="entry name" value="CPSase_L_D3"/>
    <property type="match status" value="1"/>
</dbReference>
<keyword evidence="6 16" id="KW-0028">Amino-acid biosynthesis</keyword>
<evidence type="ECO:0000256" key="3">
    <source>
        <dbReference type="ARBA" id="ARBA00009799"/>
    </source>
</evidence>
<feature type="binding site" evidence="16">
    <location>
        <position position="711"/>
    </location>
    <ligand>
        <name>ATP</name>
        <dbReference type="ChEBI" id="CHEBI:30616"/>
        <label>2</label>
    </ligand>
</feature>
<dbReference type="GO" id="GO:0046872">
    <property type="term" value="F:metal ion binding"/>
    <property type="evidence" value="ECO:0007669"/>
    <property type="project" value="UniProtKB-KW"/>
</dbReference>
<keyword evidence="5 16" id="KW-0436">Ligase</keyword>
<dbReference type="HAMAP" id="MF_01210_B">
    <property type="entry name" value="CPSase_L_chain_B"/>
    <property type="match status" value="1"/>
</dbReference>
<dbReference type="GO" id="GO:0006526">
    <property type="term" value="P:L-arginine biosynthetic process"/>
    <property type="evidence" value="ECO:0007669"/>
    <property type="project" value="UniProtKB-UniRule"/>
</dbReference>
<comment type="pathway">
    <text evidence="16">Pyrimidine metabolism; UMP biosynthesis via de novo pathway; (S)-dihydroorotate from bicarbonate: step 1/3.</text>
</comment>
<keyword evidence="11" id="KW-0460">Magnesium</keyword>
<feature type="binding site" evidence="16">
    <location>
        <position position="298"/>
    </location>
    <ligand>
        <name>Mn(2+)</name>
        <dbReference type="ChEBI" id="CHEBI:29035"/>
        <label>2</label>
    </ligand>
</feature>
<dbReference type="STRING" id="1547283.A9C19_14985"/>
<feature type="region of interest" description="Carboxyphosphate synthetic domain" evidence="16">
    <location>
        <begin position="1"/>
        <end position="401"/>
    </location>
</feature>
<dbReference type="GO" id="GO:0044205">
    <property type="term" value="P:'de novo' UMP biosynthetic process"/>
    <property type="evidence" value="ECO:0007669"/>
    <property type="project" value="UniProtKB-UniRule"/>
</dbReference>